<keyword evidence="2" id="KW-1185">Reference proteome</keyword>
<evidence type="ECO:0000313" key="2">
    <source>
        <dbReference type="Proteomes" id="UP000004995"/>
    </source>
</evidence>
<dbReference type="HOGENOM" id="CLU_3280497_0_0_1"/>
<proteinExistence type="predicted"/>
<accession>K3YFJ8</accession>
<reference evidence="1" key="2">
    <citation type="submission" date="2018-08" db="UniProtKB">
        <authorList>
            <consortium name="EnsemblPlants"/>
        </authorList>
    </citation>
    <scope>IDENTIFICATION</scope>
    <source>
        <strain evidence="1">Yugu1</strain>
    </source>
</reference>
<dbReference type="InParanoid" id="K3YFJ8"/>
<dbReference type="EnsemblPlants" id="KQK97266">
    <property type="protein sequence ID" value="KQK97266"/>
    <property type="gene ID" value="SETIT_013016mg"/>
</dbReference>
<protein>
    <submittedName>
        <fullName evidence="1">Uncharacterized protein</fullName>
    </submittedName>
</protein>
<dbReference type="EMBL" id="AGNK02004344">
    <property type="status" value="NOT_ANNOTATED_CDS"/>
    <property type="molecule type" value="Genomic_DNA"/>
</dbReference>
<evidence type="ECO:0000313" key="1">
    <source>
        <dbReference type="EnsemblPlants" id="KQK97266"/>
    </source>
</evidence>
<dbReference type="AlphaFoldDB" id="K3YFJ8"/>
<reference evidence="2" key="1">
    <citation type="journal article" date="2012" name="Nat. Biotechnol.">
        <title>Reference genome sequence of the model plant Setaria.</title>
        <authorList>
            <person name="Bennetzen J.L."/>
            <person name="Schmutz J."/>
            <person name="Wang H."/>
            <person name="Percifield R."/>
            <person name="Hawkins J."/>
            <person name="Pontaroli A.C."/>
            <person name="Estep M."/>
            <person name="Feng L."/>
            <person name="Vaughn J.N."/>
            <person name="Grimwood J."/>
            <person name="Jenkins J."/>
            <person name="Barry K."/>
            <person name="Lindquist E."/>
            <person name="Hellsten U."/>
            <person name="Deshpande S."/>
            <person name="Wang X."/>
            <person name="Wu X."/>
            <person name="Mitros T."/>
            <person name="Triplett J."/>
            <person name="Yang X."/>
            <person name="Ye C.Y."/>
            <person name="Mauro-Herrera M."/>
            <person name="Wang L."/>
            <person name="Li P."/>
            <person name="Sharma M."/>
            <person name="Sharma R."/>
            <person name="Ronald P.C."/>
            <person name="Panaud O."/>
            <person name="Kellogg E.A."/>
            <person name="Brutnell T.P."/>
            <person name="Doust A.N."/>
            <person name="Tuskan G.A."/>
            <person name="Rokhsar D."/>
            <person name="Devos K.M."/>
        </authorList>
    </citation>
    <scope>NUCLEOTIDE SEQUENCE [LARGE SCALE GENOMIC DNA]</scope>
    <source>
        <strain evidence="2">cv. Yugu1</strain>
    </source>
</reference>
<dbReference type="Gramene" id="KQK97266">
    <property type="protein sequence ID" value="KQK97266"/>
    <property type="gene ID" value="SETIT_013016mg"/>
</dbReference>
<sequence length="41" mass="4927">MCYIMCYVYWWRVGALRAHHRCVQPLQRAGQVQGVWFGSLR</sequence>
<organism evidence="1 2">
    <name type="scientific">Setaria italica</name>
    <name type="common">Foxtail millet</name>
    <name type="synonym">Panicum italicum</name>
    <dbReference type="NCBI Taxonomy" id="4555"/>
    <lineage>
        <taxon>Eukaryota</taxon>
        <taxon>Viridiplantae</taxon>
        <taxon>Streptophyta</taxon>
        <taxon>Embryophyta</taxon>
        <taxon>Tracheophyta</taxon>
        <taxon>Spermatophyta</taxon>
        <taxon>Magnoliopsida</taxon>
        <taxon>Liliopsida</taxon>
        <taxon>Poales</taxon>
        <taxon>Poaceae</taxon>
        <taxon>PACMAD clade</taxon>
        <taxon>Panicoideae</taxon>
        <taxon>Panicodae</taxon>
        <taxon>Paniceae</taxon>
        <taxon>Cenchrinae</taxon>
        <taxon>Setaria</taxon>
    </lineage>
</organism>
<dbReference type="Proteomes" id="UP000004995">
    <property type="component" value="Unassembled WGS sequence"/>
</dbReference>
<name>K3YFJ8_SETIT</name>